<feature type="compositionally biased region" description="Low complexity" evidence="1">
    <location>
        <begin position="90"/>
        <end position="103"/>
    </location>
</feature>
<evidence type="ECO:0008006" key="5">
    <source>
        <dbReference type="Google" id="ProtNLM"/>
    </source>
</evidence>
<accession>A0ABT2CSH8</accession>
<evidence type="ECO:0000256" key="1">
    <source>
        <dbReference type="SAM" id="MobiDB-lite"/>
    </source>
</evidence>
<evidence type="ECO:0000256" key="2">
    <source>
        <dbReference type="SAM" id="SignalP"/>
    </source>
</evidence>
<sequence length="145" mass="13605">MKTSIMYVLACGLLLAGAGCHREATDAATGVRQTKFPGMVTAGGGTSGQILTKNAKPVTDGTYAGGTPGHAGGAGGNAGGTAMGGQVQESGQGPSSGTSQPSSAGRPGANLPPGDMGTPAAPPPGAAASAPAVNRDPAHSAAPGK</sequence>
<gene>
    <name evidence="3" type="ORF">NX778_02470</name>
</gene>
<keyword evidence="4" id="KW-1185">Reference proteome</keyword>
<organism evidence="3 4">
    <name type="scientific">Massilia terrae</name>
    <dbReference type="NCBI Taxonomy" id="1811224"/>
    <lineage>
        <taxon>Bacteria</taxon>
        <taxon>Pseudomonadati</taxon>
        <taxon>Pseudomonadota</taxon>
        <taxon>Betaproteobacteria</taxon>
        <taxon>Burkholderiales</taxon>
        <taxon>Oxalobacteraceae</taxon>
        <taxon>Telluria group</taxon>
        <taxon>Massilia</taxon>
    </lineage>
</organism>
<name>A0ABT2CSH8_9BURK</name>
<evidence type="ECO:0000313" key="3">
    <source>
        <dbReference type="EMBL" id="MCS0656922.1"/>
    </source>
</evidence>
<keyword evidence="2" id="KW-0732">Signal</keyword>
<dbReference type="PROSITE" id="PS51257">
    <property type="entry name" value="PROKAR_LIPOPROTEIN"/>
    <property type="match status" value="1"/>
</dbReference>
<proteinExistence type="predicted"/>
<dbReference type="EMBL" id="JANUGU010000001">
    <property type="protein sequence ID" value="MCS0656922.1"/>
    <property type="molecule type" value="Genomic_DNA"/>
</dbReference>
<comment type="caution">
    <text evidence="3">The sequence shown here is derived from an EMBL/GenBank/DDBJ whole genome shotgun (WGS) entry which is preliminary data.</text>
</comment>
<dbReference type="Proteomes" id="UP001204621">
    <property type="component" value="Unassembled WGS sequence"/>
</dbReference>
<feature type="region of interest" description="Disordered" evidence="1">
    <location>
        <begin position="40"/>
        <end position="145"/>
    </location>
</feature>
<protein>
    <recommendedName>
        <fullName evidence="5">Lipoprotein</fullName>
    </recommendedName>
</protein>
<feature type="compositionally biased region" description="Gly residues" evidence="1">
    <location>
        <begin position="63"/>
        <end position="83"/>
    </location>
</feature>
<evidence type="ECO:0000313" key="4">
    <source>
        <dbReference type="Proteomes" id="UP001204621"/>
    </source>
</evidence>
<dbReference type="RefSeq" id="WP_258810092.1">
    <property type="nucleotide sequence ID" value="NZ_JANUGU010000001.1"/>
</dbReference>
<feature type="signal peptide" evidence="2">
    <location>
        <begin position="1"/>
        <end position="18"/>
    </location>
</feature>
<reference evidence="3 4" key="1">
    <citation type="submission" date="2022-08" db="EMBL/GenBank/DDBJ databases">
        <title>Reclassification of Massilia species as members of the genera Telluria, Duganella, Pseudoduganella, Mokoshia gen. nov. and Zemynaea gen. nov. using orthogonal and non-orthogonal genome-based approaches.</title>
        <authorList>
            <person name="Bowman J.P."/>
        </authorList>
    </citation>
    <scope>NUCLEOTIDE SEQUENCE [LARGE SCALE GENOMIC DNA]</scope>
    <source>
        <strain evidence="3 4">JCM 31606</strain>
    </source>
</reference>
<feature type="chain" id="PRO_5046861105" description="Lipoprotein" evidence="2">
    <location>
        <begin position="19"/>
        <end position="145"/>
    </location>
</feature>